<protein>
    <submittedName>
        <fullName evidence="1">Uncharacterized protein</fullName>
    </submittedName>
</protein>
<dbReference type="Proteomes" id="UP001140096">
    <property type="component" value="Unassembled WGS sequence"/>
</dbReference>
<accession>A0ACC1LR81</accession>
<gene>
    <name evidence="1" type="ORF">H4S07_000505</name>
</gene>
<proteinExistence type="predicted"/>
<sequence>MDSDDQPILPRQPMLKGENFSFSGVSGTRYDNHHYYDEQRVQDSLHWNCSAVNMLVTPCDSTLRSVSNELASKIAAELETRLSMAARHRGPRNNYCSLDLNSNAMFEGRTIDCLDVWAMDMLEWTDCPEPIVSDVGQNSYYDSDPYHMRAYYIAPCSDAFLLFVAHHVKVYFSEQKAAKLLNTKSCRLILPVANEKTDRLSEDIYTGGFSDYKAFAHVEYGMYPLSSSVEKQVAPTSHIIVTDAEIAADKCGFDGAVHRLTAKTKTLFLDQHNRRFIWGLTIFSRIIRAYVFGNDDIWVTSEMNVASAEGRRAFIALLVDWSLCSVDRLGFDPTIRYVQGERVEDTYLEIDVHEKNGGMSQVEHCTYYSKRCVGAADRLTGQHSRYFVASTDLGTLDIPEFLIKDVWTTLSSDTHESSLHKVFQGAFDKSSEFNCSFSHFVSTGPVLISRGNSFVADSTATAFAGLPNISKAREHRRTVTRWAGNMISTAADPNQIVVAVADAMAALNAAYIKCQIIHGNINDRAIQFQKTVDGVKGVLAEFDYASYTGNSTAETPELMLFQSIRTLERQIPPKTRGVSSREYVNAPSTRLDDWENILYALCILGMFGINQAERDAYPKGDSDYPLIRSLNSRSALAASRQKRFHMNKAESFYYNIAVIIHHELLRRLVVDIHRVLFLDPRFPGTEFGDGERDPLALRDDFEEEIVTELLRVVERYKRDALAALNATEPATVDVVKVSAGATKKRKSSSVQATLPMMTRSKTRLQRREA</sequence>
<organism evidence="1 2">
    <name type="scientific">Coemansia furcata</name>
    <dbReference type="NCBI Taxonomy" id="417177"/>
    <lineage>
        <taxon>Eukaryota</taxon>
        <taxon>Fungi</taxon>
        <taxon>Fungi incertae sedis</taxon>
        <taxon>Zoopagomycota</taxon>
        <taxon>Kickxellomycotina</taxon>
        <taxon>Kickxellomycetes</taxon>
        <taxon>Kickxellales</taxon>
        <taxon>Kickxellaceae</taxon>
        <taxon>Coemansia</taxon>
    </lineage>
</organism>
<reference evidence="1" key="1">
    <citation type="submission" date="2022-07" db="EMBL/GenBank/DDBJ databases">
        <title>Phylogenomic reconstructions and comparative analyses of Kickxellomycotina fungi.</title>
        <authorList>
            <person name="Reynolds N.K."/>
            <person name="Stajich J.E."/>
            <person name="Barry K."/>
            <person name="Grigoriev I.V."/>
            <person name="Crous P."/>
            <person name="Smith M.E."/>
        </authorList>
    </citation>
    <scope>NUCLEOTIDE SEQUENCE</scope>
    <source>
        <strain evidence="1">CBS 102833</strain>
    </source>
</reference>
<comment type="caution">
    <text evidence="1">The sequence shown here is derived from an EMBL/GenBank/DDBJ whole genome shotgun (WGS) entry which is preliminary data.</text>
</comment>
<keyword evidence="2" id="KW-1185">Reference proteome</keyword>
<evidence type="ECO:0000313" key="2">
    <source>
        <dbReference type="Proteomes" id="UP001140096"/>
    </source>
</evidence>
<dbReference type="EMBL" id="JANBUP010000032">
    <property type="protein sequence ID" value="KAJ2813660.1"/>
    <property type="molecule type" value="Genomic_DNA"/>
</dbReference>
<evidence type="ECO:0000313" key="1">
    <source>
        <dbReference type="EMBL" id="KAJ2813660.1"/>
    </source>
</evidence>
<name>A0ACC1LR81_9FUNG</name>